<dbReference type="EMBL" id="RAQO01000005">
    <property type="protein sequence ID" value="RKF18519.1"/>
    <property type="molecule type" value="Genomic_DNA"/>
</dbReference>
<dbReference type="RefSeq" id="WP_120354598.1">
    <property type="nucleotide sequence ID" value="NZ_RAQO01000005.1"/>
</dbReference>
<comment type="caution">
    <text evidence="1">The sequence shown here is derived from an EMBL/GenBank/DDBJ whole genome shotgun (WGS) entry which is preliminary data.</text>
</comment>
<gene>
    <name evidence="1" type="ORF">DBZ36_08910</name>
</gene>
<protein>
    <submittedName>
        <fullName evidence="1">DUF4250 domain-containing protein</fullName>
    </submittedName>
</protein>
<dbReference type="Proteomes" id="UP000286482">
    <property type="component" value="Unassembled WGS sequence"/>
</dbReference>
<accession>A0A420ECQ7</accession>
<dbReference type="OrthoDB" id="6636823at2"/>
<proteinExistence type="predicted"/>
<keyword evidence="2" id="KW-1185">Reference proteome</keyword>
<sequence>MPINLDLDAAILLSLVNTKMRNQKLDLVSLCKRYNIDSSLLLEKMASIDFRYVDELKQFRN</sequence>
<organism evidence="1 2">
    <name type="scientific">Alginatibacterium sediminis</name>
    <dbReference type="NCBI Taxonomy" id="2164068"/>
    <lineage>
        <taxon>Bacteria</taxon>
        <taxon>Pseudomonadati</taxon>
        <taxon>Pseudomonadota</taxon>
        <taxon>Gammaproteobacteria</taxon>
        <taxon>Alteromonadales</taxon>
        <taxon>Alteromonadaceae</taxon>
        <taxon>Alginatibacterium</taxon>
    </lineage>
</organism>
<dbReference type="Pfam" id="PF14056">
    <property type="entry name" value="DUF4250"/>
    <property type="match status" value="1"/>
</dbReference>
<name>A0A420ECQ7_9ALTE</name>
<dbReference type="InterPro" id="IPR025346">
    <property type="entry name" value="DUF4250"/>
</dbReference>
<evidence type="ECO:0000313" key="2">
    <source>
        <dbReference type="Proteomes" id="UP000286482"/>
    </source>
</evidence>
<reference evidence="1 2" key="1">
    <citation type="submission" date="2018-09" db="EMBL/GenBank/DDBJ databases">
        <authorList>
            <person name="Wang Z."/>
        </authorList>
    </citation>
    <scope>NUCLEOTIDE SEQUENCE [LARGE SCALE GENOMIC DNA]</scope>
    <source>
        <strain evidence="1 2">ALS 81</strain>
    </source>
</reference>
<dbReference type="AlphaFoldDB" id="A0A420ECQ7"/>
<evidence type="ECO:0000313" key="1">
    <source>
        <dbReference type="EMBL" id="RKF18519.1"/>
    </source>
</evidence>